<proteinExistence type="predicted"/>
<dbReference type="Pfam" id="PF04352">
    <property type="entry name" value="ProQ"/>
    <property type="match status" value="1"/>
</dbReference>
<evidence type="ECO:0000256" key="2">
    <source>
        <dbReference type="ARBA" id="ARBA00022884"/>
    </source>
</evidence>
<dbReference type="AlphaFoldDB" id="A0A4S5BLB4"/>
<dbReference type="GO" id="GO:0033592">
    <property type="term" value="F:RNA strand annealing activity"/>
    <property type="evidence" value="ECO:0007669"/>
    <property type="project" value="InterPro"/>
</dbReference>
<dbReference type="PANTHER" id="PTHR38106:SF1">
    <property type="entry name" value="RNA CHAPERONE PROQ"/>
    <property type="match status" value="1"/>
</dbReference>
<dbReference type="SUPFAM" id="SSF48657">
    <property type="entry name" value="FinO-like"/>
    <property type="match status" value="1"/>
</dbReference>
<dbReference type="GO" id="GO:0034057">
    <property type="term" value="F:RNA strand-exchange activity"/>
    <property type="evidence" value="ECO:0007669"/>
    <property type="project" value="InterPro"/>
</dbReference>
<gene>
    <name evidence="6" type="ORF">E8K88_14100</name>
</gene>
<dbReference type="PANTHER" id="PTHR38106">
    <property type="entry name" value="RNA CHAPERONE PROQ"/>
    <property type="match status" value="1"/>
</dbReference>
<evidence type="ECO:0000313" key="7">
    <source>
        <dbReference type="Proteomes" id="UP000306236"/>
    </source>
</evidence>
<dbReference type="SMART" id="SM00945">
    <property type="entry name" value="ProQ"/>
    <property type="match status" value="1"/>
</dbReference>
<dbReference type="RefSeq" id="WP_136407317.1">
    <property type="nucleotide sequence ID" value="NZ_SSWX01000020.1"/>
</dbReference>
<dbReference type="Proteomes" id="UP000306236">
    <property type="component" value="Unassembled WGS sequence"/>
</dbReference>
<keyword evidence="2" id="KW-0694">RNA-binding</keyword>
<evidence type="ECO:0000259" key="5">
    <source>
        <dbReference type="SMART" id="SM00945"/>
    </source>
</evidence>
<evidence type="ECO:0000256" key="4">
    <source>
        <dbReference type="SAM" id="MobiDB-lite"/>
    </source>
</evidence>
<name>A0A4S5BLB4_9BURK</name>
<comment type="caution">
    <text evidence="6">The sequence shown here is derived from an EMBL/GenBank/DDBJ whole genome shotgun (WGS) entry which is preliminary data.</text>
</comment>
<evidence type="ECO:0000256" key="1">
    <source>
        <dbReference type="ARBA" id="ARBA00022490"/>
    </source>
</evidence>
<protein>
    <recommendedName>
        <fullName evidence="5">ProQ/FinO domain-containing protein</fullName>
    </recommendedName>
</protein>
<feature type="region of interest" description="Disordered" evidence="4">
    <location>
        <begin position="1"/>
        <end position="35"/>
    </location>
</feature>
<dbReference type="GO" id="GO:0010608">
    <property type="term" value="P:post-transcriptional regulation of gene expression"/>
    <property type="evidence" value="ECO:0007669"/>
    <property type="project" value="InterPro"/>
</dbReference>
<dbReference type="OrthoDB" id="9180746at2"/>
<evidence type="ECO:0000313" key="6">
    <source>
        <dbReference type="EMBL" id="THJ31773.1"/>
    </source>
</evidence>
<dbReference type="InterPro" id="IPR036442">
    <property type="entry name" value="ProQ/FinO_sf"/>
</dbReference>
<accession>A0A4S5BLB4</accession>
<keyword evidence="1" id="KW-0963">Cytoplasm</keyword>
<sequence length="257" mass="28419">MSQSPATSDRRKPRKPNANQARGASNGRKPAAPFKPAHPVLERLAQLHPALFGAQPLPLKRGIFEDITSAHPEWEVEELKQGLAIHTRSTRYLQAVSNARARHDLQGQAVEPMAVEHAFHALTELYRRKLRHADRAEESQKPALLEQAQQWLEHRLGKAIEQSGLRAAAYQESVHTRDATVQATLAQVVKIATEQQARDEAMLHAFEASGSSVSAFAEMYGLTVQEAGLMLARARLHQERLKEQQAAADTSSQASAE</sequence>
<dbReference type="GO" id="GO:0005829">
    <property type="term" value="C:cytosol"/>
    <property type="evidence" value="ECO:0007669"/>
    <property type="project" value="TreeGrafter"/>
</dbReference>
<keyword evidence="7" id="KW-1185">Reference proteome</keyword>
<dbReference type="InterPro" id="IPR016103">
    <property type="entry name" value="ProQ/FinO"/>
</dbReference>
<dbReference type="Gene3D" id="1.10.1710.10">
    <property type="entry name" value="ProQ/FinO domain"/>
    <property type="match status" value="1"/>
</dbReference>
<reference evidence="6 7" key="1">
    <citation type="submission" date="2019-04" db="EMBL/GenBank/DDBJ databases">
        <title>Lampropedia sp YIM MLB12 draf genome.</title>
        <authorList>
            <person name="Wang Y.-X."/>
        </authorList>
    </citation>
    <scope>NUCLEOTIDE SEQUENCE [LARGE SCALE GENOMIC DNA]</scope>
    <source>
        <strain evidence="6 7">YIM MLB12</strain>
    </source>
</reference>
<dbReference type="InterPro" id="IPR023529">
    <property type="entry name" value="ProQ"/>
</dbReference>
<dbReference type="EMBL" id="SSWX01000020">
    <property type="protein sequence ID" value="THJ31773.1"/>
    <property type="molecule type" value="Genomic_DNA"/>
</dbReference>
<organism evidence="6 7">
    <name type="scientific">Lampropedia aestuarii</name>
    <dbReference type="NCBI Taxonomy" id="2562762"/>
    <lineage>
        <taxon>Bacteria</taxon>
        <taxon>Pseudomonadati</taxon>
        <taxon>Pseudomonadota</taxon>
        <taxon>Betaproteobacteria</taxon>
        <taxon>Burkholderiales</taxon>
        <taxon>Comamonadaceae</taxon>
        <taxon>Lampropedia</taxon>
    </lineage>
</organism>
<feature type="domain" description="ProQ/FinO" evidence="5">
    <location>
        <begin position="32"/>
        <end position="141"/>
    </location>
</feature>
<keyword evidence="3" id="KW-0143">Chaperone</keyword>
<evidence type="ECO:0000256" key="3">
    <source>
        <dbReference type="ARBA" id="ARBA00023186"/>
    </source>
</evidence>